<dbReference type="AlphaFoldDB" id="A0A392S787"/>
<evidence type="ECO:0000313" key="2">
    <source>
        <dbReference type="Proteomes" id="UP000265520"/>
    </source>
</evidence>
<dbReference type="Proteomes" id="UP000265520">
    <property type="component" value="Unassembled WGS sequence"/>
</dbReference>
<accession>A0A392S787</accession>
<feature type="non-terminal residue" evidence="1">
    <location>
        <position position="73"/>
    </location>
</feature>
<evidence type="ECO:0008006" key="3">
    <source>
        <dbReference type="Google" id="ProtNLM"/>
    </source>
</evidence>
<name>A0A392S787_9FABA</name>
<protein>
    <recommendedName>
        <fullName evidence="3">Reverse transcriptase zinc-binding domain-containing protein</fullName>
    </recommendedName>
</protein>
<dbReference type="EMBL" id="LXQA010334009">
    <property type="protein sequence ID" value="MCI44688.1"/>
    <property type="molecule type" value="Genomic_DNA"/>
</dbReference>
<organism evidence="1 2">
    <name type="scientific">Trifolium medium</name>
    <dbReference type="NCBI Taxonomy" id="97028"/>
    <lineage>
        <taxon>Eukaryota</taxon>
        <taxon>Viridiplantae</taxon>
        <taxon>Streptophyta</taxon>
        <taxon>Embryophyta</taxon>
        <taxon>Tracheophyta</taxon>
        <taxon>Spermatophyta</taxon>
        <taxon>Magnoliopsida</taxon>
        <taxon>eudicotyledons</taxon>
        <taxon>Gunneridae</taxon>
        <taxon>Pentapetalae</taxon>
        <taxon>rosids</taxon>
        <taxon>fabids</taxon>
        <taxon>Fabales</taxon>
        <taxon>Fabaceae</taxon>
        <taxon>Papilionoideae</taxon>
        <taxon>50 kb inversion clade</taxon>
        <taxon>NPAAA clade</taxon>
        <taxon>Hologalegina</taxon>
        <taxon>IRL clade</taxon>
        <taxon>Trifolieae</taxon>
        <taxon>Trifolium</taxon>
    </lineage>
</organism>
<sequence>MLNRATISTTDDSWFWKHDPSGSYSVKSAFLALSRATVDEVIFSVAEIRLLPKVWKTWAPSKVAVFSWQLLQD</sequence>
<keyword evidence="2" id="KW-1185">Reference proteome</keyword>
<proteinExistence type="predicted"/>
<comment type="caution">
    <text evidence="1">The sequence shown here is derived from an EMBL/GenBank/DDBJ whole genome shotgun (WGS) entry which is preliminary data.</text>
</comment>
<reference evidence="1 2" key="1">
    <citation type="journal article" date="2018" name="Front. Plant Sci.">
        <title>Red Clover (Trifolium pratense) and Zigzag Clover (T. medium) - A Picture of Genomic Similarities and Differences.</title>
        <authorList>
            <person name="Dluhosova J."/>
            <person name="Istvanek J."/>
            <person name="Nedelnik J."/>
            <person name="Repkova J."/>
        </authorList>
    </citation>
    <scope>NUCLEOTIDE SEQUENCE [LARGE SCALE GENOMIC DNA]</scope>
    <source>
        <strain evidence="2">cv. 10/8</strain>
        <tissue evidence="1">Leaf</tissue>
    </source>
</reference>
<evidence type="ECO:0000313" key="1">
    <source>
        <dbReference type="EMBL" id="MCI44688.1"/>
    </source>
</evidence>